<gene>
    <name evidence="2" type="ORF">J3492_04780</name>
</gene>
<dbReference type="EMBL" id="JAGBKM010000006">
    <property type="protein sequence ID" value="MBO1530525.1"/>
    <property type="molecule type" value="Genomic_DNA"/>
</dbReference>
<sequence>MAKLTIKNLAATVDTALTTLSNTQPKDKKSLGIFVVAAALSLGACTQEAQESSVHEFDFQTSEEEAAAEVAASNAPMIMDRENSPITPSQDEPENTGAVATTAESMSENTAPTRLDSTTADDIDATNDTANEADSTY</sequence>
<dbReference type="RefSeq" id="WP_207990454.1">
    <property type="nucleotide sequence ID" value="NZ_JAGBKM010000006.1"/>
</dbReference>
<evidence type="ECO:0000313" key="3">
    <source>
        <dbReference type="Proteomes" id="UP000664554"/>
    </source>
</evidence>
<feature type="compositionally biased region" description="Low complexity" evidence="1">
    <location>
        <begin position="126"/>
        <end position="137"/>
    </location>
</feature>
<evidence type="ECO:0008006" key="4">
    <source>
        <dbReference type="Google" id="ProtNLM"/>
    </source>
</evidence>
<accession>A0ABS3NM92</accession>
<evidence type="ECO:0000313" key="2">
    <source>
        <dbReference type="EMBL" id="MBO1530525.1"/>
    </source>
</evidence>
<protein>
    <recommendedName>
        <fullName evidence="4">Lipoprotein</fullName>
    </recommendedName>
</protein>
<proteinExistence type="predicted"/>
<reference evidence="2 3" key="1">
    <citation type="submission" date="2021-03" db="EMBL/GenBank/DDBJ databases">
        <authorList>
            <person name="Shang D.-D."/>
            <person name="Du Z.-J."/>
            <person name="Chen G.-J."/>
        </authorList>
    </citation>
    <scope>NUCLEOTIDE SEQUENCE [LARGE SCALE GENOMIC DNA]</scope>
    <source>
        <strain evidence="2 3">F1192</strain>
    </source>
</reference>
<name>A0ABS3NM92_9GAMM</name>
<organism evidence="2 3">
    <name type="scientific">Psychrobacter coccoides</name>
    <dbReference type="NCBI Taxonomy" id="2818440"/>
    <lineage>
        <taxon>Bacteria</taxon>
        <taxon>Pseudomonadati</taxon>
        <taxon>Pseudomonadota</taxon>
        <taxon>Gammaproteobacteria</taxon>
        <taxon>Moraxellales</taxon>
        <taxon>Moraxellaceae</taxon>
        <taxon>Psychrobacter</taxon>
    </lineage>
</organism>
<keyword evidence="3" id="KW-1185">Reference proteome</keyword>
<evidence type="ECO:0000256" key="1">
    <source>
        <dbReference type="SAM" id="MobiDB-lite"/>
    </source>
</evidence>
<feature type="compositionally biased region" description="Polar residues" evidence="1">
    <location>
        <begin position="98"/>
        <end position="112"/>
    </location>
</feature>
<feature type="region of interest" description="Disordered" evidence="1">
    <location>
        <begin position="73"/>
        <end position="137"/>
    </location>
</feature>
<comment type="caution">
    <text evidence="2">The sequence shown here is derived from an EMBL/GenBank/DDBJ whole genome shotgun (WGS) entry which is preliminary data.</text>
</comment>
<dbReference type="Proteomes" id="UP000664554">
    <property type="component" value="Unassembled WGS sequence"/>
</dbReference>